<dbReference type="InterPro" id="IPR052511">
    <property type="entry name" value="ATP-dep_Helicase"/>
</dbReference>
<organism evidence="11 12">
    <name type="scientific">Novimethylophilus kurashikiensis</name>
    <dbReference type="NCBI Taxonomy" id="1825523"/>
    <lineage>
        <taxon>Bacteria</taxon>
        <taxon>Pseudomonadati</taxon>
        <taxon>Pseudomonadota</taxon>
        <taxon>Betaproteobacteria</taxon>
        <taxon>Nitrosomonadales</taxon>
        <taxon>Methylophilaceae</taxon>
        <taxon>Novimethylophilus</taxon>
    </lineage>
</organism>
<dbReference type="Pfam" id="PF23234">
    <property type="entry name" value="WHD_4th_Lhr"/>
    <property type="match status" value="1"/>
</dbReference>
<evidence type="ECO:0000256" key="8">
    <source>
        <dbReference type="ARBA" id="ARBA00023235"/>
    </source>
</evidence>
<evidence type="ECO:0000256" key="5">
    <source>
        <dbReference type="ARBA" id="ARBA00022840"/>
    </source>
</evidence>
<evidence type="ECO:0000259" key="10">
    <source>
        <dbReference type="PROSITE" id="PS51194"/>
    </source>
</evidence>
<evidence type="ECO:0000313" key="11">
    <source>
        <dbReference type="EMBL" id="GBG13101.1"/>
    </source>
</evidence>
<dbReference type="InterPro" id="IPR013701">
    <property type="entry name" value="Lhr-like_DEAD/DEAH_assoc"/>
</dbReference>
<evidence type="ECO:0000256" key="6">
    <source>
        <dbReference type="ARBA" id="ARBA00023125"/>
    </source>
</evidence>
<keyword evidence="6" id="KW-0238">DNA-binding</keyword>
<dbReference type="InterPro" id="IPR014001">
    <property type="entry name" value="Helicase_ATP-bd"/>
</dbReference>
<dbReference type="InterPro" id="IPR001650">
    <property type="entry name" value="Helicase_C-like"/>
</dbReference>
<dbReference type="EMBL" id="BDOQ01000002">
    <property type="protein sequence ID" value="GBG13101.1"/>
    <property type="molecule type" value="Genomic_DNA"/>
</dbReference>
<dbReference type="InterPro" id="IPR055367">
    <property type="entry name" value="WH4_Lhr"/>
</dbReference>
<dbReference type="GO" id="GO:0016887">
    <property type="term" value="F:ATP hydrolysis activity"/>
    <property type="evidence" value="ECO:0007669"/>
    <property type="project" value="TreeGrafter"/>
</dbReference>
<accession>A0A2R5F8U5</accession>
<dbReference type="Pfam" id="PF23235">
    <property type="entry name" value="WHD_3rd_Lhr"/>
    <property type="match status" value="1"/>
</dbReference>
<keyword evidence="3 11" id="KW-0378">Hydrolase</keyword>
<dbReference type="PROSITE" id="PS51192">
    <property type="entry name" value="HELICASE_ATP_BIND_1"/>
    <property type="match status" value="1"/>
</dbReference>
<name>A0A2R5F8U5_9PROT</name>
<evidence type="ECO:0000256" key="3">
    <source>
        <dbReference type="ARBA" id="ARBA00022801"/>
    </source>
</evidence>
<dbReference type="SUPFAM" id="SSF52540">
    <property type="entry name" value="P-loop containing nucleoside triphosphate hydrolases"/>
    <property type="match status" value="1"/>
</dbReference>
<keyword evidence="2" id="KW-0227">DNA damage</keyword>
<dbReference type="Pfam" id="PF19306">
    <property type="entry name" value="WHD_Lhr"/>
    <property type="match status" value="1"/>
</dbReference>
<keyword evidence="8" id="KW-0413">Isomerase</keyword>
<keyword evidence="12" id="KW-1185">Reference proteome</keyword>
<dbReference type="InterPro" id="IPR011545">
    <property type="entry name" value="DEAD/DEAH_box_helicase_dom"/>
</dbReference>
<dbReference type="Pfam" id="PF00271">
    <property type="entry name" value="Helicase_C"/>
    <property type="match status" value="1"/>
</dbReference>
<evidence type="ECO:0000313" key="12">
    <source>
        <dbReference type="Proteomes" id="UP000245081"/>
    </source>
</evidence>
<dbReference type="Pfam" id="PF00270">
    <property type="entry name" value="DEAD"/>
    <property type="match status" value="1"/>
</dbReference>
<keyword evidence="4 11" id="KW-0347">Helicase</keyword>
<evidence type="ECO:0000256" key="4">
    <source>
        <dbReference type="ARBA" id="ARBA00022806"/>
    </source>
</evidence>
<keyword evidence="1" id="KW-0547">Nucleotide-binding</keyword>
<dbReference type="GO" id="GO:0003677">
    <property type="term" value="F:DNA binding"/>
    <property type="evidence" value="ECO:0007669"/>
    <property type="project" value="UniProtKB-KW"/>
</dbReference>
<evidence type="ECO:0000259" key="9">
    <source>
        <dbReference type="PROSITE" id="PS51192"/>
    </source>
</evidence>
<dbReference type="RefSeq" id="WP_109014306.1">
    <property type="nucleotide sequence ID" value="NZ_BDOQ01000002.1"/>
</dbReference>
<dbReference type="SMART" id="SM00487">
    <property type="entry name" value="DEXDc"/>
    <property type="match status" value="1"/>
</dbReference>
<dbReference type="Pfam" id="PF08494">
    <property type="entry name" value="DEAD_assoc"/>
    <property type="match status" value="1"/>
</dbReference>
<proteinExistence type="predicted"/>
<dbReference type="Proteomes" id="UP000245081">
    <property type="component" value="Unassembled WGS sequence"/>
</dbReference>
<dbReference type="InterPro" id="IPR027417">
    <property type="entry name" value="P-loop_NTPase"/>
</dbReference>
<dbReference type="Gene3D" id="3.40.50.300">
    <property type="entry name" value="P-loop containing nucleotide triphosphate hydrolases"/>
    <property type="match status" value="2"/>
</dbReference>
<feature type="domain" description="Helicase ATP-binding" evidence="9">
    <location>
        <begin position="37"/>
        <end position="233"/>
    </location>
</feature>
<dbReference type="PANTHER" id="PTHR47962:SF5">
    <property type="entry name" value="ATP-DEPENDENT HELICASE LHR-RELATED"/>
    <property type="match status" value="1"/>
</dbReference>
<dbReference type="SMART" id="SM00490">
    <property type="entry name" value="HELICc"/>
    <property type="match status" value="1"/>
</dbReference>
<evidence type="ECO:0000256" key="1">
    <source>
        <dbReference type="ARBA" id="ARBA00022741"/>
    </source>
</evidence>
<dbReference type="EC" id="3.6.4.-" evidence="11"/>
<dbReference type="GO" id="GO:0005524">
    <property type="term" value="F:ATP binding"/>
    <property type="evidence" value="ECO:0007669"/>
    <property type="project" value="UniProtKB-KW"/>
</dbReference>
<dbReference type="CDD" id="cd18796">
    <property type="entry name" value="SF2_C_LHR"/>
    <property type="match status" value="1"/>
</dbReference>
<evidence type="ECO:0000256" key="2">
    <source>
        <dbReference type="ARBA" id="ARBA00022763"/>
    </source>
</evidence>
<dbReference type="OrthoDB" id="9815222at2"/>
<keyword evidence="5" id="KW-0067">ATP-binding</keyword>
<dbReference type="GO" id="GO:0004386">
    <property type="term" value="F:helicase activity"/>
    <property type="evidence" value="ECO:0007669"/>
    <property type="project" value="UniProtKB-KW"/>
</dbReference>
<keyword evidence="7" id="KW-0234">DNA repair</keyword>
<dbReference type="InterPro" id="IPR055368">
    <property type="entry name" value="WH3_Lhr"/>
</dbReference>
<protein>
    <submittedName>
        <fullName evidence="11">ATP-dependent helicase Lhr and Lhr-like helicase</fullName>
        <ecNumber evidence="11">3.6.4.-</ecNumber>
    </submittedName>
</protein>
<dbReference type="PANTHER" id="PTHR47962">
    <property type="entry name" value="ATP-DEPENDENT HELICASE LHR-RELATED-RELATED"/>
    <property type="match status" value="1"/>
</dbReference>
<comment type="caution">
    <text evidence="11">The sequence shown here is derived from an EMBL/GenBank/DDBJ whole genome shotgun (WGS) entry which is preliminary data.</text>
</comment>
<dbReference type="InterPro" id="IPR045628">
    <property type="entry name" value="Lhr_WH_dom"/>
</dbReference>
<reference evidence="11 12" key="1">
    <citation type="journal article" date="2018" name="Environ. Microbiol.">
        <title>Isolation and genomic characterization of Novimethylophilus kurashikiensis gen. nov. sp. nov., a new lanthanide-dependent methylotrophic species of Methylophilaceae.</title>
        <authorList>
            <person name="Lv H."/>
            <person name="Sahin N."/>
            <person name="Tani A."/>
        </authorList>
    </citation>
    <scope>NUCLEOTIDE SEQUENCE [LARGE SCALE GENOMIC DNA]</scope>
    <source>
        <strain evidence="11 12">La2-4</strain>
    </source>
</reference>
<evidence type="ECO:0000256" key="7">
    <source>
        <dbReference type="ARBA" id="ARBA00023204"/>
    </source>
</evidence>
<sequence length="1437" mass="159107">MLAANPTIAALTGFHPATINWFASTFPSATEAQTQAWPLIRADKSVLVAAPTGSGKTLTAFLTAIDKLVQQGLANNGALPDATTVVYVSPLKALSNDIRINLQLPLEGIEQELTKLGLPTVNIRTAVRTGDTTEQERIAMRKKPPHILVTTPESLYILLSSDSGRAMLQTTQSVIVDEIHAMAGTKRGSHLALSLERLEALCGRKLTRIGLSATQKPIETVASFLVGDGQPCAIVDVGHTRARDLAIEVPPLPLEAVMANETWDKVYDRLAELVQRHRTTLVFVNTRRTAERAAKHLSERLGEAAVAAHHGSMAKEHRLDAEQKLKRGDLRVLIATASLELGIDIGDVDLVCQIASPRSIAAFLQRVGRSGHQVGGMPKGRLFPTSRDDLIECAALLDAVKRGELDELHIPEAPLDVLAQQIIAEVGCQEWNEDALYDLYRRAWPYRNLKREQFNDVLRMLAEGYSNRQGAHRAYIHRDVVSKTLRGRRNAKLTAVTSGGTIPENADYTVILEPQGLNIGTVNEDFAVESLAGDVFQLGNMSYRILKVEAGRVRVEDAHGQPPNIPFWLGEAPGRSDELSTAVARLREDIERWLNEAGGNDAVEHATRRLMETLSLSEAAARQIVEYLSRARGALGALPTRHTLIMERFFDESGGTQLVIHTPFGSRINRAWGLALRKRFCRSFNFELQGAATEDAIILSLSTSHSFVLDDVWRYLSPASSEQVLIQALLDAPLFGVRWRWAAMTALALPRYTGGRKISPQIQRMRSEDLLATVFPDQVACLENIVGEREVPDHPLVNQTVDDCLHEAMDTEGWLALLKRMQNGEIRLIARDLPAPSPLAAEVLTAKPYAYLDDAPIEERRTQAVMNRRYSEPDSPGDLGQLDAEAIASVREEAWPQARSADEMHEALVGLGCITAEETVANPGWAEWLGELAKSGRATRLQAAPDKALWVSVERLRSLQTIYPTAETTPVLAVPEEYNTEWNEEDALTELIRARMTGFGPLAVAQIAEPLGLSSSLVDQALMRLETQGNVMRGRFTPAATIEEWCERHLLARIHRYTIKQLRREIEPVEPKDFMGFLLDWQHASPETRLEGRDALAEVLHQFEGYQAAASAWEADLLPARIKDYEGHWLDELCRAGKIVWTRLSKSSGAATVKATPIVLLPRREAVTWNKLVAHQSPPELSHRAKLVQQALADQGAMFFDDLLAESRLLRSELETALGELVSAGLVNADSFAGLRALVMPANKRTSHPRRRRTALLGGMEDAGRWALLKRSAPEPLDGNMRTAMDTEALEHAALVLLRRYGVVFWRMLEREADWLPPWRDLLRVYHKLEARGDVRGGRFVQGMTGEQFALPEAIPLLRETRKRKSENSLVSLSGADPLNLAGLLFPGQKIPALAGNRVLYRDGIPIAAWISDKPVNLEHSGQDLTHELHVRLIRVG</sequence>
<gene>
    <name evidence="11" type="primary">lhr</name>
    <name evidence="11" type="ORF">NMK_0639</name>
</gene>
<dbReference type="GO" id="GO:0006281">
    <property type="term" value="P:DNA repair"/>
    <property type="evidence" value="ECO:0007669"/>
    <property type="project" value="UniProtKB-KW"/>
</dbReference>
<dbReference type="PROSITE" id="PS51194">
    <property type="entry name" value="HELICASE_CTER"/>
    <property type="match status" value="1"/>
</dbReference>
<feature type="domain" description="Helicase C-terminal" evidence="10">
    <location>
        <begin position="265"/>
        <end position="421"/>
    </location>
</feature>